<organism evidence="2">
    <name type="scientific">Ihlea magalhanica</name>
    <dbReference type="NCBI Taxonomy" id="2781116"/>
    <lineage>
        <taxon>Eukaryota</taxon>
        <taxon>Metazoa</taxon>
        <taxon>Chordata</taxon>
        <taxon>Tunicata</taxon>
        <taxon>Thaliacea</taxon>
        <taxon>Salpida</taxon>
        <taxon>Salpidae</taxon>
        <taxon>Ihlea</taxon>
    </lineage>
</organism>
<sequence>MWVIPILFFFMTLVVHKKFITLMFIEYMSMLLMIMFIFCTLLPNTSFIMVTFCLIFEGILFSSLMMTDK</sequence>
<proteinExistence type="predicted"/>
<keyword evidence="2" id="KW-0496">Mitochondrion</keyword>
<keyword evidence="1" id="KW-1133">Transmembrane helix</keyword>
<geneLocation type="mitochondrion" evidence="2"/>
<name>A0AA86M3U8_9UROC</name>
<evidence type="ECO:0000256" key="1">
    <source>
        <dbReference type="SAM" id="Phobius"/>
    </source>
</evidence>
<accession>A0AA86M3U8</accession>
<keyword evidence="1" id="KW-0472">Membrane</keyword>
<feature type="transmembrane region" description="Helical" evidence="1">
    <location>
        <begin position="27"/>
        <end position="56"/>
    </location>
</feature>
<keyword evidence="1" id="KW-0812">Transmembrane</keyword>
<dbReference type="AlphaFoldDB" id="A0AA86M3U8"/>
<evidence type="ECO:0000313" key="2">
    <source>
        <dbReference type="EMBL" id="BCM73297.1"/>
    </source>
</evidence>
<gene>
    <name evidence="2" type="primary">nad4L</name>
</gene>
<dbReference type="EMBL" id="LC590029">
    <property type="protein sequence ID" value="BCM73297.1"/>
    <property type="molecule type" value="Genomic_DNA"/>
</dbReference>
<protein>
    <submittedName>
        <fullName evidence="2">NADH dehydrogenase subunit 4L</fullName>
    </submittedName>
</protein>
<reference evidence="2" key="1">
    <citation type="submission" date="2020-10" db="EMBL/GenBank/DDBJ databases">
        <title>Nuclear ribosomal and mitochondrial DNA copy number and intra-individual variation in the tunicate zooplankton salps.</title>
        <authorList>
            <person name="Goodall-Copestake W.P."/>
        </authorList>
    </citation>
    <scope>NUCLEOTIDE SEQUENCE</scope>
    <source>
        <strain evidence="2">E20_Im1</strain>
        <tissue evidence="2">Muscle</tissue>
    </source>
</reference>